<dbReference type="PROSITE" id="PS00086">
    <property type="entry name" value="CYTOCHROME_P450"/>
    <property type="match status" value="1"/>
</dbReference>
<proteinExistence type="inferred from homology"/>
<evidence type="ECO:0000256" key="1">
    <source>
        <dbReference type="ARBA" id="ARBA00010617"/>
    </source>
</evidence>
<evidence type="ECO:0000313" key="3">
    <source>
        <dbReference type="EMBL" id="MBO0653683.1"/>
    </source>
</evidence>
<dbReference type="Proteomes" id="UP000664781">
    <property type="component" value="Unassembled WGS sequence"/>
</dbReference>
<dbReference type="CDD" id="cd20623">
    <property type="entry name" value="CYP_unk"/>
    <property type="match status" value="1"/>
</dbReference>
<reference evidence="3" key="1">
    <citation type="submission" date="2021-03" db="EMBL/GenBank/DDBJ databases">
        <title>Streptomyces strains.</title>
        <authorList>
            <person name="Lund M.B."/>
            <person name="Toerring T."/>
        </authorList>
    </citation>
    <scope>NUCLEOTIDE SEQUENCE</scope>
    <source>
        <strain evidence="3">JCM 4242</strain>
    </source>
</reference>
<dbReference type="EMBL" id="JAFMOF010000002">
    <property type="protein sequence ID" value="MBO0653683.1"/>
    <property type="molecule type" value="Genomic_DNA"/>
</dbReference>
<feature type="region of interest" description="Disordered" evidence="2">
    <location>
        <begin position="1"/>
        <end position="23"/>
    </location>
</feature>
<evidence type="ECO:0000256" key="2">
    <source>
        <dbReference type="SAM" id="MobiDB-lite"/>
    </source>
</evidence>
<dbReference type="InterPro" id="IPR017972">
    <property type="entry name" value="Cyt_P450_CS"/>
</dbReference>
<dbReference type="GO" id="GO:0016705">
    <property type="term" value="F:oxidoreductase activity, acting on paired donors, with incorporation or reduction of molecular oxygen"/>
    <property type="evidence" value="ECO:0007669"/>
    <property type="project" value="InterPro"/>
</dbReference>
<comment type="caution">
    <text evidence="3">The sequence shown here is derived from an EMBL/GenBank/DDBJ whole genome shotgun (WGS) entry which is preliminary data.</text>
</comment>
<dbReference type="PANTHER" id="PTHR46696">
    <property type="entry name" value="P450, PUTATIVE (EUROFUNG)-RELATED"/>
    <property type="match status" value="1"/>
</dbReference>
<comment type="similarity">
    <text evidence="1">Belongs to the cytochrome P450 family.</text>
</comment>
<dbReference type="PRINTS" id="PR00359">
    <property type="entry name" value="BP450"/>
</dbReference>
<dbReference type="AlphaFoldDB" id="A0A939JNQ2"/>
<accession>A0A939JNQ2</accession>
<dbReference type="Gene3D" id="1.10.630.10">
    <property type="entry name" value="Cytochrome P450"/>
    <property type="match status" value="1"/>
</dbReference>
<dbReference type="PANTHER" id="PTHR46696:SF1">
    <property type="entry name" value="CYTOCHROME P450 YJIB-RELATED"/>
    <property type="match status" value="1"/>
</dbReference>
<dbReference type="SUPFAM" id="SSF48264">
    <property type="entry name" value="Cytochrome P450"/>
    <property type="match status" value="1"/>
</dbReference>
<dbReference type="GO" id="GO:0004497">
    <property type="term" value="F:monooxygenase activity"/>
    <property type="evidence" value="ECO:0007669"/>
    <property type="project" value="InterPro"/>
</dbReference>
<feature type="region of interest" description="Disordered" evidence="2">
    <location>
        <begin position="441"/>
        <end position="466"/>
    </location>
</feature>
<keyword evidence="4" id="KW-1185">Reference proteome</keyword>
<gene>
    <name evidence="3" type="ORF">J1792_13095</name>
</gene>
<dbReference type="GO" id="GO:0020037">
    <property type="term" value="F:heme binding"/>
    <property type="evidence" value="ECO:0007669"/>
    <property type="project" value="InterPro"/>
</dbReference>
<dbReference type="GO" id="GO:0005506">
    <property type="term" value="F:iron ion binding"/>
    <property type="evidence" value="ECO:0007669"/>
    <property type="project" value="InterPro"/>
</dbReference>
<name>A0A939JNQ2_9ACTN</name>
<dbReference type="InterPro" id="IPR002397">
    <property type="entry name" value="Cyt_P450_B"/>
</dbReference>
<dbReference type="InterPro" id="IPR036396">
    <property type="entry name" value="Cyt_P450_sf"/>
</dbReference>
<protein>
    <submittedName>
        <fullName evidence="3">Cytochrome P450</fullName>
    </submittedName>
</protein>
<sequence length="483" mass="53353">MTPPDEHSQADTTLAAPPPQCPAHAYGPGGLARLYGPTAEADPMGLYEQLRDRHGAVAPVLLHGDLPAWLILGYRENLDVTRTPSRFSRDSRIWRDMREGKLTPDHPLAPISTWQPICAFADGQVHERWRGAINDSLGRFDRRGVRRHITRFADQLVDTFCLKSSTDLVHEFAEPLPMLVMTQLLGMPEEYGPRLVKAARDMIKGTETAVASNEYVQEALRKLVARKRTDPGPDLTSWLLEHSSELTDDEVQQHLRLVLIAAFETTANLIANTLRMLLTDPRCRANLAGGHMTLPDAVEQILWDEPPFTTILGRWATQDTELAGQKIKAGDALVLGLAAANVDTAIRPDPTTPVHGNRSHLAFSGGAHECPGQDIGRAIADTGIEALLNRLPDIQLAVPEDELRWLSSLMSRHLVDLPVKFTAQQPLPAEQTKPALTAAPATPHELERNSAPEQPTAIPAPPARASGTRASWWTSLTRWFRRR</sequence>
<evidence type="ECO:0000313" key="4">
    <source>
        <dbReference type="Proteomes" id="UP000664781"/>
    </source>
</evidence>
<organism evidence="3 4">
    <name type="scientific">Streptomyces triculaminicus</name>
    <dbReference type="NCBI Taxonomy" id="2816232"/>
    <lineage>
        <taxon>Bacteria</taxon>
        <taxon>Bacillati</taxon>
        <taxon>Actinomycetota</taxon>
        <taxon>Actinomycetes</taxon>
        <taxon>Kitasatosporales</taxon>
        <taxon>Streptomycetaceae</taxon>
        <taxon>Streptomyces</taxon>
    </lineage>
</organism>
<dbReference type="RefSeq" id="WP_207247267.1">
    <property type="nucleotide sequence ID" value="NZ_JAFMOF010000002.1"/>
</dbReference>